<dbReference type="Pfam" id="PF04993">
    <property type="entry name" value="TfoX_N"/>
    <property type="match status" value="1"/>
</dbReference>
<evidence type="ECO:0000313" key="3">
    <source>
        <dbReference type="Proteomes" id="UP000192472"/>
    </source>
</evidence>
<dbReference type="RefSeq" id="WP_084372815.1">
    <property type="nucleotide sequence ID" value="NZ_FWYF01000002.1"/>
</dbReference>
<dbReference type="AlphaFoldDB" id="A0A1W2GDF4"/>
<reference evidence="2 3" key="1">
    <citation type="submission" date="2017-04" db="EMBL/GenBank/DDBJ databases">
        <authorList>
            <person name="Afonso C.L."/>
            <person name="Miller P.J."/>
            <person name="Scott M.A."/>
            <person name="Spackman E."/>
            <person name="Goraichik I."/>
            <person name="Dimitrov K.M."/>
            <person name="Suarez D.L."/>
            <person name="Swayne D.E."/>
        </authorList>
    </citation>
    <scope>NUCLEOTIDE SEQUENCE [LARGE SCALE GENOMIC DNA]</scope>
    <source>
        <strain evidence="2 3">DSM 26133</strain>
    </source>
</reference>
<gene>
    <name evidence="2" type="ORF">SAMN04488029_2146</name>
</gene>
<dbReference type="STRING" id="692418.SAMN04488029_2146"/>
<evidence type="ECO:0000259" key="1">
    <source>
        <dbReference type="Pfam" id="PF04993"/>
    </source>
</evidence>
<dbReference type="EMBL" id="FWYF01000002">
    <property type="protein sequence ID" value="SMD34699.1"/>
    <property type="molecule type" value="Genomic_DNA"/>
</dbReference>
<proteinExistence type="predicted"/>
<accession>A0A1W2GDF4</accession>
<protein>
    <submittedName>
        <fullName evidence="2">TfoX N-terminal domain-containing protein</fullName>
    </submittedName>
</protein>
<keyword evidence="3" id="KW-1185">Reference proteome</keyword>
<sequence>MAYDQHLADRIAQELQAQGINAEAKRLMGGLCFVLNEKMCVGTSIDKASNKPKLIARIGARAVDTALADKNCLPFQPAGRVMRDFISVLDEGIDSDEGLSHWIRLSVDFNHKLDEKKT</sequence>
<feature type="domain" description="TfoX N-terminal" evidence="1">
    <location>
        <begin position="21"/>
        <end position="109"/>
    </location>
</feature>
<dbReference type="OrthoDB" id="214902at2"/>
<dbReference type="Proteomes" id="UP000192472">
    <property type="component" value="Unassembled WGS sequence"/>
</dbReference>
<organism evidence="2 3">
    <name type="scientific">Reichenbachiella faecimaris</name>
    <dbReference type="NCBI Taxonomy" id="692418"/>
    <lineage>
        <taxon>Bacteria</taxon>
        <taxon>Pseudomonadati</taxon>
        <taxon>Bacteroidota</taxon>
        <taxon>Cytophagia</taxon>
        <taxon>Cytophagales</taxon>
        <taxon>Reichenbachiellaceae</taxon>
        <taxon>Reichenbachiella</taxon>
    </lineage>
</organism>
<dbReference type="InterPro" id="IPR007076">
    <property type="entry name" value="TfoX_N"/>
</dbReference>
<name>A0A1W2GDF4_REIFA</name>
<dbReference type="SUPFAM" id="SSF159894">
    <property type="entry name" value="YgaC/TfoX-N like"/>
    <property type="match status" value="1"/>
</dbReference>
<evidence type="ECO:0000313" key="2">
    <source>
        <dbReference type="EMBL" id="SMD34699.1"/>
    </source>
</evidence>